<evidence type="ECO:0000256" key="1">
    <source>
        <dbReference type="SAM" id="Phobius"/>
    </source>
</evidence>
<evidence type="ECO:0000313" key="3">
    <source>
        <dbReference type="Proteomes" id="UP000676776"/>
    </source>
</evidence>
<keyword evidence="1" id="KW-0812">Transmembrane</keyword>
<organism evidence="2 3">
    <name type="scientific">Winogradskyella pelagia</name>
    <dbReference type="NCBI Taxonomy" id="2819984"/>
    <lineage>
        <taxon>Bacteria</taxon>
        <taxon>Pseudomonadati</taxon>
        <taxon>Bacteroidota</taxon>
        <taxon>Flavobacteriia</taxon>
        <taxon>Flavobacteriales</taxon>
        <taxon>Flavobacteriaceae</taxon>
        <taxon>Winogradskyella</taxon>
    </lineage>
</organism>
<evidence type="ECO:0000313" key="2">
    <source>
        <dbReference type="EMBL" id="MBO3116588.1"/>
    </source>
</evidence>
<keyword evidence="3" id="KW-1185">Reference proteome</keyword>
<proteinExistence type="predicted"/>
<sequence length="145" mass="16963">MPKVIIERISEYRNKARKIGIYINGEKAGTISDGEIQVFDVEPGKHQIFAKVDWCGSKKNEIVLSENETKTFVLRGYKYGGVMTQFVLGILLLYYLFKYAFDLQFDFLIVFVLIGFLYQMYFITFGKNNYLNLTEKNKNVLQQRL</sequence>
<feature type="transmembrane region" description="Helical" evidence="1">
    <location>
        <begin position="79"/>
        <end position="97"/>
    </location>
</feature>
<keyword evidence="1" id="KW-1133">Transmembrane helix</keyword>
<dbReference type="RefSeq" id="WP_208153881.1">
    <property type="nucleotide sequence ID" value="NZ_JAGEVF010000004.1"/>
</dbReference>
<feature type="transmembrane region" description="Helical" evidence="1">
    <location>
        <begin position="103"/>
        <end position="123"/>
    </location>
</feature>
<comment type="caution">
    <text evidence="2">The sequence shown here is derived from an EMBL/GenBank/DDBJ whole genome shotgun (WGS) entry which is preliminary data.</text>
</comment>
<dbReference type="Proteomes" id="UP000676776">
    <property type="component" value="Unassembled WGS sequence"/>
</dbReference>
<name>A0ABS3T1G9_9FLAO</name>
<protein>
    <recommendedName>
        <fullName evidence="4">PEGA domain-containing protein</fullName>
    </recommendedName>
</protein>
<evidence type="ECO:0008006" key="4">
    <source>
        <dbReference type="Google" id="ProtNLM"/>
    </source>
</evidence>
<reference evidence="2 3" key="1">
    <citation type="submission" date="2021-03" db="EMBL/GenBank/DDBJ databases">
        <title>Winogradskyella sp. nov., isolated from costal sediment.</title>
        <authorList>
            <person name="Gao C."/>
        </authorList>
    </citation>
    <scope>NUCLEOTIDE SEQUENCE [LARGE SCALE GENOMIC DNA]</scope>
    <source>
        <strain evidence="2 3">DF17</strain>
    </source>
</reference>
<gene>
    <name evidence="2" type="ORF">J4050_07515</name>
</gene>
<dbReference type="EMBL" id="JAGEVF010000004">
    <property type="protein sequence ID" value="MBO3116588.1"/>
    <property type="molecule type" value="Genomic_DNA"/>
</dbReference>
<accession>A0ABS3T1G9</accession>
<keyword evidence="1" id="KW-0472">Membrane</keyword>